<comment type="similarity">
    <text evidence="1">Belongs to the CapA family.</text>
</comment>
<feature type="domain" description="Capsule synthesis protein CapA" evidence="2">
    <location>
        <begin position="6"/>
        <end position="319"/>
    </location>
</feature>
<dbReference type="eggNOG" id="COG2843">
    <property type="taxonomic scope" value="Bacteria"/>
</dbReference>
<dbReference type="SUPFAM" id="SSF56300">
    <property type="entry name" value="Metallo-dependent phosphatases"/>
    <property type="match status" value="1"/>
</dbReference>
<reference evidence="4" key="1">
    <citation type="submission" date="2011-01" db="EMBL/GenBank/DDBJ databases">
        <title>Complete sequence of chromosome of Mesorhizobium ciceri bv. biserrulae WSM1271.</title>
        <authorList>
            <person name="Lucas S."/>
            <person name="Copeland A."/>
            <person name="Lapidus A."/>
            <person name="Cheng J.-F."/>
            <person name="Goodwin L."/>
            <person name="Pitluck S."/>
            <person name="Teshima H."/>
            <person name="Detter J.C."/>
            <person name="Han C."/>
            <person name="Tapia R."/>
            <person name="Land M."/>
            <person name="Hauser L."/>
            <person name="Kyrpides N."/>
            <person name="Ivanova N."/>
            <person name="Nandasena K."/>
            <person name="Reeve W.G."/>
            <person name="Howieson J.G."/>
            <person name="O'Hara G."/>
            <person name="Tiwari R.P."/>
            <person name="Woyke T."/>
        </authorList>
    </citation>
    <scope>NUCLEOTIDE SEQUENCE [LARGE SCALE GENOMIC DNA]</scope>
    <source>
        <strain evidence="4">HAMBI 2942 / LMG 23838 / WSM1271</strain>
    </source>
</reference>
<sequence>MPSPFTLALTGQSLIYHDIRHVSDDGFATIKELIRQADASFTNLETTILGRHGGWPMKGTYFQCSPPVVLDNLKDIGFSALALSNNHAFDLGPAGVLSTLEEVDEREFLRAGIGVDASDASKAGIKQLGKRKVALIAMDAGPGPATMYAENAAGTRPARPGVNKLDVSRVFEVDDEKFANLRSIQETFLSNSMERGTYTQPDDPRELTSSDEIDFYGTIFRRSSENCRRIIFNEQSLRGQLAAIRKASLAGAFVIAYLHHHHWEPDWREVPEWVQFFARSCIDAGANAFASHGAPVLQPIEIYRGAPIFYGLGNFLFHLPEGEDEWSSPDIWKSIVATCSFDGNNHLESIYLAPIVIGGEQRLSSNRYHERLVPVPASKELAGSMLEDLSRRSQKYGTEIVLEDARVLLPKANSRSVEVAASR</sequence>
<protein>
    <submittedName>
        <fullName evidence="3">Capsule synthesis protein, CapA</fullName>
    </submittedName>
</protein>
<dbReference type="HOGENOM" id="CLU_038823_2_0_5"/>
<dbReference type="CDD" id="cd07381">
    <property type="entry name" value="MPP_CapA"/>
    <property type="match status" value="1"/>
</dbReference>
<dbReference type="PANTHER" id="PTHR33393">
    <property type="entry name" value="POLYGLUTAMINE SYNTHESIS ACCESSORY PROTEIN RV0574C-RELATED"/>
    <property type="match status" value="1"/>
</dbReference>
<dbReference type="InterPro" id="IPR052169">
    <property type="entry name" value="CW_Biosynth-Accessory"/>
</dbReference>
<organism evidence="3 4">
    <name type="scientific">Mesorhizobium ciceri biovar biserrulae (strain HAMBI 2942 / LMG 23838 / WSM1271)</name>
    <dbReference type="NCBI Taxonomy" id="765698"/>
    <lineage>
        <taxon>Bacteria</taxon>
        <taxon>Pseudomonadati</taxon>
        <taxon>Pseudomonadota</taxon>
        <taxon>Alphaproteobacteria</taxon>
        <taxon>Hyphomicrobiales</taxon>
        <taxon>Phyllobacteriaceae</taxon>
        <taxon>Mesorhizobium</taxon>
    </lineage>
</organism>
<evidence type="ECO:0000313" key="4">
    <source>
        <dbReference type="Proteomes" id="UP000007471"/>
    </source>
</evidence>
<dbReference type="EMBL" id="CP002447">
    <property type="protein sequence ID" value="ADV14704.1"/>
    <property type="molecule type" value="Genomic_DNA"/>
</dbReference>
<name>E8TGJ1_MESCW</name>
<dbReference type="SMART" id="SM00854">
    <property type="entry name" value="PGA_cap"/>
    <property type="match status" value="1"/>
</dbReference>
<dbReference type="InterPro" id="IPR029052">
    <property type="entry name" value="Metallo-depent_PP-like"/>
</dbReference>
<dbReference type="InterPro" id="IPR019079">
    <property type="entry name" value="Capsule_synth_CapA"/>
</dbReference>
<gene>
    <name evidence="3" type="ordered locus">Mesci_5611</name>
</gene>
<dbReference type="AlphaFoldDB" id="E8TGJ1"/>
<dbReference type="OrthoDB" id="9810718at2"/>
<dbReference type="Proteomes" id="UP000007471">
    <property type="component" value="Chromosome"/>
</dbReference>
<accession>E8TGJ1</accession>
<dbReference type="STRING" id="765698.Mesci_5611"/>
<evidence type="ECO:0000256" key="1">
    <source>
        <dbReference type="ARBA" id="ARBA00005662"/>
    </source>
</evidence>
<proteinExistence type="inferred from homology"/>
<evidence type="ECO:0000259" key="2">
    <source>
        <dbReference type="SMART" id="SM00854"/>
    </source>
</evidence>
<dbReference type="PATRIC" id="fig|765698.3.peg.6136"/>
<dbReference type="RefSeq" id="WP_013533354.1">
    <property type="nucleotide sequence ID" value="NC_014923.1"/>
</dbReference>
<evidence type="ECO:0000313" key="3">
    <source>
        <dbReference type="EMBL" id="ADV14704.1"/>
    </source>
</evidence>
<dbReference type="PANTHER" id="PTHR33393:SF11">
    <property type="entry name" value="POLYGLUTAMINE SYNTHESIS ACCESSORY PROTEIN RV0574C-RELATED"/>
    <property type="match status" value="1"/>
</dbReference>
<dbReference type="GeneID" id="90992928"/>
<dbReference type="KEGG" id="mci:Mesci_5611"/>
<dbReference type="Pfam" id="PF09587">
    <property type="entry name" value="PGA_cap"/>
    <property type="match status" value="1"/>
</dbReference>